<dbReference type="EMBL" id="JBEAFC010000009">
    <property type="protein sequence ID" value="KAL1540809.1"/>
    <property type="molecule type" value="Genomic_DNA"/>
</dbReference>
<comment type="caution">
    <text evidence="2">The sequence shown here is derived from an EMBL/GenBank/DDBJ whole genome shotgun (WGS) entry which is preliminary data.</text>
</comment>
<gene>
    <name evidence="2" type="ORF">AAHA92_25107</name>
</gene>
<sequence length="149" mass="17150">MVCLYENVLYPINGMGNWPKTSEVGFELEPPRTRRQRGRPRKLRREEAQVRHHANGVESLRQTFIMRCGRCGLDGHNKRTCTNDPRVETPHDAHQTSQPGGSSQRTDDSNRAESSNARQNQENNPTGSRRSTRRTTSNPQRCDRHKDKD</sequence>
<keyword evidence="3" id="KW-1185">Reference proteome</keyword>
<proteinExistence type="predicted"/>
<evidence type="ECO:0000256" key="1">
    <source>
        <dbReference type="SAM" id="MobiDB-lite"/>
    </source>
</evidence>
<evidence type="ECO:0000313" key="2">
    <source>
        <dbReference type="EMBL" id="KAL1540809.1"/>
    </source>
</evidence>
<feature type="region of interest" description="Disordered" evidence="1">
    <location>
        <begin position="75"/>
        <end position="149"/>
    </location>
</feature>
<dbReference type="Proteomes" id="UP001567538">
    <property type="component" value="Unassembled WGS sequence"/>
</dbReference>
<reference evidence="2 3" key="1">
    <citation type="submission" date="2024-06" db="EMBL/GenBank/DDBJ databases">
        <title>A chromosome level genome sequence of Diviner's sage (Salvia divinorum).</title>
        <authorList>
            <person name="Ford S.A."/>
            <person name="Ro D.-K."/>
            <person name="Ness R.W."/>
            <person name="Phillips M.A."/>
        </authorList>
    </citation>
    <scope>NUCLEOTIDE SEQUENCE [LARGE SCALE GENOMIC DNA]</scope>
    <source>
        <strain evidence="2">SAF-2024a</strain>
        <tissue evidence="2">Leaf</tissue>
    </source>
</reference>
<protein>
    <recommendedName>
        <fullName evidence="4">CCHC-type domain-containing protein</fullName>
    </recommendedName>
</protein>
<name>A0ABD1G9P6_SALDI</name>
<feature type="compositionally biased region" description="Polar residues" evidence="1">
    <location>
        <begin position="95"/>
        <end position="104"/>
    </location>
</feature>
<organism evidence="2 3">
    <name type="scientific">Salvia divinorum</name>
    <name type="common">Maria pastora</name>
    <name type="synonym">Diviner's sage</name>
    <dbReference type="NCBI Taxonomy" id="28513"/>
    <lineage>
        <taxon>Eukaryota</taxon>
        <taxon>Viridiplantae</taxon>
        <taxon>Streptophyta</taxon>
        <taxon>Embryophyta</taxon>
        <taxon>Tracheophyta</taxon>
        <taxon>Spermatophyta</taxon>
        <taxon>Magnoliopsida</taxon>
        <taxon>eudicotyledons</taxon>
        <taxon>Gunneridae</taxon>
        <taxon>Pentapetalae</taxon>
        <taxon>asterids</taxon>
        <taxon>lamiids</taxon>
        <taxon>Lamiales</taxon>
        <taxon>Lamiaceae</taxon>
        <taxon>Nepetoideae</taxon>
        <taxon>Mentheae</taxon>
        <taxon>Salviinae</taxon>
        <taxon>Salvia</taxon>
        <taxon>Salvia subgen. Calosphace</taxon>
    </lineage>
</organism>
<accession>A0ABD1G9P6</accession>
<feature type="compositionally biased region" description="Basic residues" evidence="1">
    <location>
        <begin position="33"/>
        <end position="43"/>
    </location>
</feature>
<feature type="compositionally biased region" description="Polar residues" evidence="1">
    <location>
        <begin position="112"/>
        <end position="127"/>
    </location>
</feature>
<evidence type="ECO:0008006" key="4">
    <source>
        <dbReference type="Google" id="ProtNLM"/>
    </source>
</evidence>
<evidence type="ECO:0000313" key="3">
    <source>
        <dbReference type="Proteomes" id="UP001567538"/>
    </source>
</evidence>
<feature type="region of interest" description="Disordered" evidence="1">
    <location>
        <begin position="28"/>
        <end position="54"/>
    </location>
</feature>
<dbReference type="AlphaFoldDB" id="A0ABD1G9P6"/>
<feature type="compositionally biased region" description="Basic and acidic residues" evidence="1">
    <location>
        <begin position="85"/>
        <end position="94"/>
    </location>
</feature>